<feature type="compositionally biased region" description="Pro residues" evidence="1">
    <location>
        <begin position="14"/>
        <end position="24"/>
    </location>
</feature>
<evidence type="ECO:0000313" key="2">
    <source>
        <dbReference type="EMBL" id="NRF68212.1"/>
    </source>
</evidence>
<organism evidence="2 3">
    <name type="scientific">Pseudaquabacterium terrae</name>
    <dbReference type="NCBI Taxonomy" id="2732868"/>
    <lineage>
        <taxon>Bacteria</taxon>
        <taxon>Pseudomonadati</taxon>
        <taxon>Pseudomonadota</taxon>
        <taxon>Betaproteobacteria</taxon>
        <taxon>Burkholderiales</taxon>
        <taxon>Sphaerotilaceae</taxon>
        <taxon>Pseudaquabacterium</taxon>
    </lineage>
</organism>
<reference evidence="2 3" key="1">
    <citation type="submission" date="2020-05" db="EMBL/GenBank/DDBJ databases">
        <title>Aquincola sp. isolate from soil.</title>
        <authorList>
            <person name="Han J."/>
            <person name="Kim D.-U."/>
        </authorList>
    </citation>
    <scope>NUCLEOTIDE SEQUENCE [LARGE SCALE GENOMIC DNA]</scope>
    <source>
        <strain evidence="2 3">S2</strain>
    </source>
</reference>
<keyword evidence="3" id="KW-1185">Reference proteome</keyword>
<evidence type="ECO:0000256" key="1">
    <source>
        <dbReference type="SAM" id="MobiDB-lite"/>
    </source>
</evidence>
<evidence type="ECO:0000313" key="3">
    <source>
        <dbReference type="Proteomes" id="UP000737171"/>
    </source>
</evidence>
<comment type="caution">
    <text evidence="2">The sequence shown here is derived from an EMBL/GenBank/DDBJ whole genome shotgun (WGS) entry which is preliminary data.</text>
</comment>
<dbReference type="Proteomes" id="UP000737171">
    <property type="component" value="Unassembled WGS sequence"/>
</dbReference>
<gene>
    <name evidence="2" type="ORF">HLB44_14560</name>
</gene>
<sequence>MKPKTPTEANPHGAPSPKPPPPRIDPTSEAPDERPRDDYERDDPDERAGLRRPRGGTPNVPRG</sequence>
<dbReference type="RefSeq" id="WP_173123657.1">
    <property type="nucleotide sequence ID" value="NZ_JABRWJ010000004.1"/>
</dbReference>
<dbReference type="EMBL" id="JABRWJ010000004">
    <property type="protein sequence ID" value="NRF68212.1"/>
    <property type="molecule type" value="Genomic_DNA"/>
</dbReference>
<feature type="region of interest" description="Disordered" evidence="1">
    <location>
        <begin position="1"/>
        <end position="63"/>
    </location>
</feature>
<accession>A0ABX2EI04</accession>
<feature type="compositionally biased region" description="Basic and acidic residues" evidence="1">
    <location>
        <begin position="31"/>
        <end position="49"/>
    </location>
</feature>
<name>A0ABX2EI04_9BURK</name>
<proteinExistence type="predicted"/>
<protein>
    <submittedName>
        <fullName evidence="2">Uncharacterized protein</fullName>
    </submittedName>
</protein>